<gene>
    <name evidence="2" type="ORF">L3X39_12410</name>
</gene>
<keyword evidence="1" id="KW-0472">Membrane</keyword>
<keyword evidence="1" id="KW-1133">Transmembrane helix</keyword>
<dbReference type="Pfam" id="PF12412">
    <property type="entry name" value="DUF3667"/>
    <property type="match status" value="1"/>
</dbReference>
<dbReference type="EMBL" id="JAKKDV010000005">
    <property type="protein sequence ID" value="MCF7561442.1"/>
    <property type="molecule type" value="Genomic_DNA"/>
</dbReference>
<proteinExistence type="predicted"/>
<feature type="transmembrane region" description="Helical" evidence="1">
    <location>
        <begin position="141"/>
        <end position="161"/>
    </location>
</feature>
<keyword evidence="1" id="KW-0812">Transmembrane</keyword>
<feature type="transmembrane region" description="Helical" evidence="1">
    <location>
        <begin position="78"/>
        <end position="100"/>
    </location>
</feature>
<evidence type="ECO:0000313" key="3">
    <source>
        <dbReference type="Proteomes" id="UP001200022"/>
    </source>
</evidence>
<feature type="transmembrane region" description="Helical" evidence="1">
    <location>
        <begin position="231"/>
        <end position="260"/>
    </location>
</feature>
<dbReference type="RefSeq" id="WP_237232156.1">
    <property type="nucleotide sequence ID" value="NZ_JAKKDV010000005.1"/>
</dbReference>
<feature type="transmembrane region" description="Helical" evidence="1">
    <location>
        <begin position="173"/>
        <end position="194"/>
    </location>
</feature>
<comment type="caution">
    <text evidence="2">The sequence shown here is derived from an EMBL/GenBank/DDBJ whole genome shotgun (WGS) entry which is preliminary data.</text>
</comment>
<protein>
    <submittedName>
        <fullName evidence="2">DUF3667 domain-containing protein</fullName>
    </submittedName>
</protein>
<keyword evidence="3" id="KW-1185">Reference proteome</keyword>
<dbReference type="InterPro" id="IPR022134">
    <property type="entry name" value="DUF3667"/>
</dbReference>
<evidence type="ECO:0000256" key="1">
    <source>
        <dbReference type="SAM" id="Phobius"/>
    </source>
</evidence>
<name>A0ABS9ILI3_9FLAO</name>
<reference evidence="2 3" key="1">
    <citation type="submission" date="2022-01" db="EMBL/GenBank/DDBJ databases">
        <title>Draft genome sequence of Sabulilitoribacter multivorans KCTC 32326.</title>
        <authorList>
            <person name="Oh J.-S."/>
        </authorList>
    </citation>
    <scope>NUCLEOTIDE SEQUENCE [LARGE SCALE GENOMIC DNA]</scope>
    <source>
        <strain evidence="2 3">M-M16</strain>
    </source>
</reference>
<evidence type="ECO:0000313" key="2">
    <source>
        <dbReference type="EMBL" id="MCF7561442.1"/>
    </source>
</evidence>
<organism evidence="2 3">
    <name type="scientific">Flaviramulus multivorans</name>
    <dbReference type="NCBI Taxonomy" id="1304750"/>
    <lineage>
        <taxon>Bacteria</taxon>
        <taxon>Pseudomonadati</taxon>
        <taxon>Bacteroidota</taxon>
        <taxon>Flavobacteriia</taxon>
        <taxon>Flavobacteriales</taxon>
        <taxon>Flavobacteriaceae</taxon>
        <taxon>Flaviramulus</taxon>
    </lineage>
</organism>
<feature type="transmembrane region" description="Helical" evidence="1">
    <location>
        <begin position="200"/>
        <end position="219"/>
    </location>
</feature>
<dbReference type="Proteomes" id="UP001200022">
    <property type="component" value="Unassembled WGS sequence"/>
</dbReference>
<sequence>MTCKNCDTKLLDTQKYCFECGAKVIKNRLTLKSIFQDINSQFFNYDNKLFQTFKLLFTKPEEVIISFINGTRKKYINVIQYFAISLTLVGFQIFLMNTFFKDAYNIDMPFGNTLENFPNQDKNPFSPQNFSYEEVNNYQSLIYILSVPFSAIATWLTYFIIGNRRFNFTEHIIINLYYSAQIVIVTAIITILFLCFGINFMLITGLITIVNFIYFYYVLKRVFNTSYLETLGSFFIILVFISAVFLTISLLLGLIIGILIA</sequence>
<accession>A0ABS9ILI3</accession>